<comment type="caution">
    <text evidence="1">The sequence shown here is derived from an EMBL/GenBank/DDBJ whole genome shotgun (WGS) entry which is preliminary data.</text>
</comment>
<dbReference type="AlphaFoldDB" id="A0A0L6V3M3"/>
<dbReference type="VEuPathDB" id="FungiDB:VP01_26g8"/>
<evidence type="ECO:0000313" key="1">
    <source>
        <dbReference type="EMBL" id="KNZ55361.1"/>
    </source>
</evidence>
<keyword evidence="2" id="KW-1185">Reference proteome</keyword>
<reference evidence="1 2" key="1">
    <citation type="submission" date="2015-08" db="EMBL/GenBank/DDBJ databases">
        <title>Next Generation Sequencing and Analysis of the Genome of Puccinia sorghi L Schw, the Causal Agent of Maize Common Rust.</title>
        <authorList>
            <person name="Rochi L."/>
            <person name="Burguener G."/>
            <person name="Darino M."/>
            <person name="Turjanski A."/>
            <person name="Kreff E."/>
            <person name="Dieguez M.J."/>
            <person name="Sacco F."/>
        </authorList>
    </citation>
    <scope>NUCLEOTIDE SEQUENCE [LARGE SCALE GENOMIC DNA]</scope>
    <source>
        <strain evidence="1 2">RO10H11247</strain>
    </source>
</reference>
<dbReference type="EMBL" id="LAVV01007613">
    <property type="protein sequence ID" value="KNZ55361.1"/>
    <property type="molecule type" value="Genomic_DNA"/>
</dbReference>
<proteinExistence type="predicted"/>
<protein>
    <submittedName>
        <fullName evidence="1">Uncharacterized protein</fullName>
    </submittedName>
</protein>
<accession>A0A0L6V3M3</accession>
<organism evidence="1 2">
    <name type="scientific">Puccinia sorghi</name>
    <dbReference type="NCBI Taxonomy" id="27349"/>
    <lineage>
        <taxon>Eukaryota</taxon>
        <taxon>Fungi</taxon>
        <taxon>Dikarya</taxon>
        <taxon>Basidiomycota</taxon>
        <taxon>Pucciniomycotina</taxon>
        <taxon>Pucciniomycetes</taxon>
        <taxon>Pucciniales</taxon>
        <taxon>Pucciniaceae</taxon>
        <taxon>Puccinia</taxon>
    </lineage>
</organism>
<gene>
    <name evidence="1" type="ORF">VP01_26g8</name>
</gene>
<dbReference type="Proteomes" id="UP000037035">
    <property type="component" value="Unassembled WGS sequence"/>
</dbReference>
<sequence>MISFSLRDTPESGYVYHELLNADVTKAKGVGEDEFCLFLNSLGSWFASIKQDFRATPPDLIVCQVGV</sequence>
<evidence type="ECO:0000313" key="2">
    <source>
        <dbReference type="Proteomes" id="UP000037035"/>
    </source>
</evidence>
<name>A0A0L6V3M3_9BASI</name>